<sequence>MGPLIGFECYDTDQAGYPFHTPCYDYEVRFFCLPVDGGWSNWSPWSTCDVTCGGGTQYRDRTCDNPVPENGGTSCVGDSREFRSCADIPCAGPIINGGWSAWGPWSGCSVTCGTGTETRDRTCNNPAPANGGANCVGAAQETRTCDTGVSCPVDGGWSTWGPWSGCSVTCGTGTETRDRTCTNPAPANGGAQCVGHGRETRTCYTGISCPVDGGWSAWSFWSTCSVTCGTGTETRDRTCTNPAPANGGAQCVGAAQETRPCDTGVSCAVNGRWAAWGPWSDCSVTCGTGLEVRFRTCSNPAPANGGADCAGLALETRPCDTGVSCPVHGGWSDWTAWSVCDKTCGSGTQTRTRECNNPVPQFGGDDCIGDKEETRTCNTQECPVDGMWSTWMGWSTCSQSCGGGTQVRQRQCNNPAPVGGGKSCVGSAQQSRQCSTWACPDCSTTCAVGSMDQTTCECSCRSHLLTATVRNMKNAPLQGATIHYADKPYRTLGITDATGSVRVQGVCASPPVDLLVKNEGYSSTVASSVPATSSTSTVTANMEILIAPMITQHPVSRARLVGQQVTLCCDSHGFPEPDPEDYEWFRNGEILDKSVYRYNNQLTLTNLALADAGEYKCRANSDAGAAYSDSSFLQVFGSATGSYDAAPSPEYIQLPADCRQPDGTTLYNTSTVDLGTVPGTAPIAQLEIPPNAFYTKDGQQYQGDVDASVSFMDPRDLTTVQDMPSDFSFVDQEGEEQQLETFGMFSLDFADSSGNELEVGGTVDIFLNENQVNLTGAEPGHEVKLWSLNPETGRWEEESTVTPTPIGKRKKRQQSFTWNGSIRVTRRDYNVDQWIKAGQRCYSKVRVYQARSVLNSASSQVNNVNVEFVVVNNELNSGNQRFARFYNALTSTSGSQGVCVEGWCRPNTVTYVTATQGTTQYDAASRAELGFSPPGGYTRGNSGKAFSTTLTRSTYSVTPPSNSDQSRFLFYDSPNDLGLSFGIYKETGAGEAGKQAAYRRCLAGTGAGTGANTINPDANWLVHFACT</sequence>
<keyword evidence="7" id="KW-1185">Reference proteome</keyword>
<accession>A0A9J7LWI5</accession>
<dbReference type="InterPro" id="IPR003598">
    <property type="entry name" value="Ig_sub2"/>
</dbReference>
<dbReference type="InterPro" id="IPR056257">
    <property type="entry name" value="CILP-1/2_8th"/>
</dbReference>
<evidence type="ECO:0000259" key="6">
    <source>
        <dbReference type="PROSITE" id="PS50835"/>
    </source>
</evidence>
<keyword evidence="2" id="KW-0964">Secreted</keyword>
<dbReference type="FunFam" id="2.20.100.10:FF:000007">
    <property type="entry name" value="Thrombospondin 1"/>
    <property type="match status" value="5"/>
</dbReference>
<dbReference type="Gene3D" id="2.20.100.10">
    <property type="entry name" value="Thrombospondin type-1 (TSP1) repeat"/>
    <property type="match status" value="7"/>
</dbReference>
<dbReference type="SMART" id="SM00408">
    <property type="entry name" value="IGc2"/>
    <property type="match status" value="1"/>
</dbReference>
<dbReference type="Gene3D" id="2.60.40.10">
    <property type="entry name" value="Immunoglobulins"/>
    <property type="match status" value="1"/>
</dbReference>
<dbReference type="InterPro" id="IPR003599">
    <property type="entry name" value="Ig_sub"/>
</dbReference>
<dbReference type="FunFam" id="2.20.100.10:FF:000002">
    <property type="entry name" value="Unc-5 netrin receptor C"/>
    <property type="match status" value="1"/>
</dbReference>
<reference evidence="7" key="1">
    <citation type="journal article" date="2020" name="Nat. Ecol. Evol.">
        <title>Deeply conserved synteny resolves early events in vertebrate evolution.</title>
        <authorList>
            <person name="Simakov O."/>
            <person name="Marletaz F."/>
            <person name="Yue J.X."/>
            <person name="O'Connell B."/>
            <person name="Jenkins J."/>
            <person name="Brandt A."/>
            <person name="Calef R."/>
            <person name="Tung C.H."/>
            <person name="Huang T.K."/>
            <person name="Schmutz J."/>
            <person name="Satoh N."/>
            <person name="Yu J.K."/>
            <person name="Putnam N.H."/>
            <person name="Green R.E."/>
            <person name="Rokhsar D.S."/>
        </authorList>
    </citation>
    <scope>NUCLEOTIDE SEQUENCE [LARGE SCALE GENOMIC DNA]</scope>
    <source>
        <strain evidence="7">S238N-H82</strain>
    </source>
</reference>
<organism evidence="7 8">
    <name type="scientific">Branchiostoma floridae</name>
    <name type="common">Florida lancelet</name>
    <name type="synonym">Amphioxus</name>
    <dbReference type="NCBI Taxonomy" id="7739"/>
    <lineage>
        <taxon>Eukaryota</taxon>
        <taxon>Metazoa</taxon>
        <taxon>Chordata</taxon>
        <taxon>Cephalochordata</taxon>
        <taxon>Leptocardii</taxon>
        <taxon>Amphioxiformes</taxon>
        <taxon>Branchiostomatidae</taxon>
        <taxon>Branchiostoma</taxon>
    </lineage>
</organism>
<evidence type="ECO:0000256" key="3">
    <source>
        <dbReference type="ARBA" id="ARBA00022729"/>
    </source>
</evidence>
<dbReference type="SMART" id="SM00409">
    <property type="entry name" value="IG"/>
    <property type="match status" value="1"/>
</dbReference>
<dbReference type="KEGG" id="bfo:118425311"/>
<dbReference type="Proteomes" id="UP000001554">
    <property type="component" value="Chromosome 11"/>
</dbReference>
<dbReference type="InterPro" id="IPR036179">
    <property type="entry name" value="Ig-like_dom_sf"/>
</dbReference>
<dbReference type="InterPro" id="IPR000884">
    <property type="entry name" value="TSP1_rpt"/>
</dbReference>
<name>A0A9J7LWI5_BRAFL</name>
<dbReference type="InterPro" id="IPR036383">
    <property type="entry name" value="TSP1_rpt_sf"/>
</dbReference>
<reference evidence="8" key="2">
    <citation type="submission" date="2025-08" db="UniProtKB">
        <authorList>
            <consortium name="RefSeq"/>
        </authorList>
    </citation>
    <scope>IDENTIFICATION</scope>
    <source>
        <strain evidence="8">S238N-H82</strain>
        <tissue evidence="8">Testes</tissue>
    </source>
</reference>
<evidence type="ECO:0000256" key="2">
    <source>
        <dbReference type="ARBA" id="ARBA00022525"/>
    </source>
</evidence>
<evidence type="ECO:0000256" key="4">
    <source>
        <dbReference type="ARBA" id="ARBA00022737"/>
    </source>
</evidence>
<proteinExistence type="predicted"/>
<gene>
    <name evidence="8" type="primary">LOC118425311</name>
</gene>
<dbReference type="InterPro" id="IPR007110">
    <property type="entry name" value="Ig-like_dom"/>
</dbReference>
<dbReference type="FunFam" id="2.20.100.10:FF:000001">
    <property type="entry name" value="semaphorin-5A isoform X1"/>
    <property type="match status" value="1"/>
</dbReference>
<dbReference type="GeneID" id="118425311"/>
<dbReference type="OrthoDB" id="446173at2759"/>
<dbReference type="SUPFAM" id="SSF82895">
    <property type="entry name" value="TSP-1 type 1 repeat"/>
    <property type="match status" value="7"/>
</dbReference>
<dbReference type="Pfam" id="PF23730">
    <property type="entry name" value="CILP_8th"/>
    <property type="match status" value="1"/>
</dbReference>
<dbReference type="AlphaFoldDB" id="A0A9J7LWI5"/>
<dbReference type="PROSITE" id="PS50092">
    <property type="entry name" value="TSP1"/>
    <property type="match status" value="7"/>
</dbReference>
<evidence type="ECO:0000256" key="1">
    <source>
        <dbReference type="ARBA" id="ARBA00004613"/>
    </source>
</evidence>
<evidence type="ECO:0000313" key="7">
    <source>
        <dbReference type="Proteomes" id="UP000001554"/>
    </source>
</evidence>
<dbReference type="PRINTS" id="PR01705">
    <property type="entry name" value="TSP1REPEAT"/>
</dbReference>
<keyword evidence="5" id="KW-1015">Disulfide bond</keyword>
<dbReference type="Pfam" id="PF00090">
    <property type="entry name" value="TSP_1"/>
    <property type="match status" value="7"/>
</dbReference>
<evidence type="ECO:0000313" key="8">
    <source>
        <dbReference type="RefSeq" id="XP_035690011.1"/>
    </source>
</evidence>
<dbReference type="SUPFAM" id="SSF48726">
    <property type="entry name" value="Immunoglobulin"/>
    <property type="match status" value="1"/>
</dbReference>
<dbReference type="Pfam" id="PF13927">
    <property type="entry name" value="Ig_3"/>
    <property type="match status" value="1"/>
</dbReference>
<dbReference type="InterPro" id="IPR013783">
    <property type="entry name" value="Ig-like_fold"/>
</dbReference>
<dbReference type="InterPro" id="IPR052065">
    <property type="entry name" value="Compl_asym_regulator"/>
</dbReference>
<keyword evidence="3" id="KW-0732">Signal</keyword>
<comment type="subcellular location">
    <subcellularLocation>
        <location evidence="1">Secreted</location>
    </subcellularLocation>
</comment>
<dbReference type="PROSITE" id="PS50835">
    <property type="entry name" value="IG_LIKE"/>
    <property type="match status" value="1"/>
</dbReference>
<dbReference type="PANTHER" id="PTHR22906:SF43">
    <property type="entry name" value="PROPERDIN"/>
    <property type="match status" value="1"/>
</dbReference>
<evidence type="ECO:0000256" key="5">
    <source>
        <dbReference type="ARBA" id="ARBA00023157"/>
    </source>
</evidence>
<dbReference type="RefSeq" id="XP_035690011.1">
    <property type="nucleotide sequence ID" value="XM_035834118.1"/>
</dbReference>
<feature type="domain" description="Ig-like" evidence="6">
    <location>
        <begin position="548"/>
        <end position="634"/>
    </location>
</feature>
<keyword evidence="4" id="KW-0677">Repeat</keyword>
<protein>
    <submittedName>
        <fullName evidence="8">Cartilage intermediate layer protein 2-like</fullName>
    </submittedName>
</protein>
<dbReference type="SMART" id="SM00209">
    <property type="entry name" value="TSP1"/>
    <property type="match status" value="7"/>
</dbReference>
<dbReference type="PANTHER" id="PTHR22906">
    <property type="entry name" value="PROPERDIN"/>
    <property type="match status" value="1"/>
</dbReference>